<dbReference type="OrthoDB" id="9815497at2"/>
<sequence length="284" mass="30293">MTQPLQLSAGGFAVVLGTNEIASAVAVHLHRAGYCVVMSHDPFPPVIRRKMAFHDALYGDEVAVDGVRGERVDHATQIFKALRRSGHVLVTWLALPDLLPIGAIDVLVDSRMQKHRVTPDLRRLARVSVGLGPGFSTSANCDVAIETRPGRSGLIVDAGWTDAADGVASPLGAVGAERFQYSQASGRWRTAVDIGSRVFNGYPVGHLGGVPVRAPCDGILRGVVRDGQEVPQGVKLMEVDSRGRHAQWTGIDDRGLGIAKAVLRATGPQAEPRHRHATQPLAAL</sequence>
<comment type="caution">
    <text evidence="1">The sequence shown here is derived from an EMBL/GenBank/DDBJ whole genome shotgun (WGS) entry which is preliminary data.</text>
</comment>
<protein>
    <submittedName>
        <fullName evidence="1">Xanthine dehydrogenase</fullName>
    </submittedName>
</protein>
<dbReference type="AlphaFoldDB" id="A0A323UC25"/>
<evidence type="ECO:0000313" key="1">
    <source>
        <dbReference type="EMBL" id="PZA10432.1"/>
    </source>
</evidence>
<dbReference type="Proteomes" id="UP000248134">
    <property type="component" value="Unassembled WGS sequence"/>
</dbReference>
<name>A0A323UC25_RHOPL</name>
<dbReference type="RefSeq" id="WP_110786533.1">
    <property type="nucleotide sequence ID" value="NZ_QKQS01000023.1"/>
</dbReference>
<gene>
    <name evidence="1" type="ORF">DNX69_13745</name>
</gene>
<organism evidence="1 2">
    <name type="scientific">Rhodopseudomonas palustris</name>
    <dbReference type="NCBI Taxonomy" id="1076"/>
    <lineage>
        <taxon>Bacteria</taxon>
        <taxon>Pseudomonadati</taxon>
        <taxon>Pseudomonadota</taxon>
        <taxon>Alphaproteobacteria</taxon>
        <taxon>Hyphomicrobiales</taxon>
        <taxon>Nitrobacteraceae</taxon>
        <taxon>Rhodopseudomonas</taxon>
    </lineage>
</organism>
<proteinExistence type="predicted"/>
<dbReference type="EMBL" id="QKQS01000023">
    <property type="protein sequence ID" value="PZA10432.1"/>
    <property type="molecule type" value="Genomic_DNA"/>
</dbReference>
<evidence type="ECO:0000313" key="2">
    <source>
        <dbReference type="Proteomes" id="UP000248134"/>
    </source>
</evidence>
<accession>A0A323UC25</accession>
<reference evidence="1 2" key="1">
    <citation type="submission" date="2018-06" db="EMBL/GenBank/DDBJ databases">
        <title>Draft Whole-Genome Sequence of the purple photosynthetic bacterium Rhodospeudomonas palustris XCP.</title>
        <authorList>
            <person name="Rayyan A."/>
            <person name="Meyer T.E."/>
            <person name="Kyndt J.A."/>
        </authorList>
    </citation>
    <scope>NUCLEOTIDE SEQUENCE [LARGE SCALE GENOMIC DNA]</scope>
    <source>
        <strain evidence="1 2">XCP</strain>
    </source>
</reference>